<dbReference type="EMBL" id="MVBK01000033">
    <property type="protein sequence ID" value="OOG25923.1"/>
    <property type="molecule type" value="Genomic_DNA"/>
</dbReference>
<keyword evidence="1" id="KW-0805">Transcription regulation</keyword>
<evidence type="ECO:0000313" key="5">
    <source>
        <dbReference type="EMBL" id="OOG25923.1"/>
    </source>
</evidence>
<evidence type="ECO:0000256" key="2">
    <source>
        <dbReference type="ARBA" id="ARBA00023125"/>
    </source>
</evidence>
<accession>A0A1V3NLU7</accession>
<evidence type="ECO:0000256" key="1">
    <source>
        <dbReference type="ARBA" id="ARBA00023015"/>
    </source>
</evidence>
<keyword evidence="2" id="KW-0238">DNA-binding</keyword>
<dbReference type="OrthoDB" id="9800334at2"/>
<dbReference type="SMART" id="SM00422">
    <property type="entry name" value="HTH_MERR"/>
    <property type="match status" value="1"/>
</dbReference>
<name>A0A1V3NLU7_9GAMM</name>
<evidence type="ECO:0000313" key="6">
    <source>
        <dbReference type="Proteomes" id="UP000189462"/>
    </source>
</evidence>
<evidence type="ECO:0000259" key="4">
    <source>
        <dbReference type="PROSITE" id="PS50937"/>
    </source>
</evidence>
<dbReference type="PANTHER" id="PTHR30204:SF67">
    <property type="entry name" value="HTH-TYPE TRANSCRIPTIONAL REGULATOR MLRA-RELATED"/>
    <property type="match status" value="1"/>
</dbReference>
<protein>
    <submittedName>
        <fullName evidence="5">Helix-turn-helix-type transcriptional regulator</fullName>
    </submittedName>
</protein>
<proteinExistence type="predicted"/>
<dbReference type="InterPro" id="IPR009061">
    <property type="entry name" value="DNA-bd_dom_put_sf"/>
</dbReference>
<keyword evidence="3" id="KW-0804">Transcription</keyword>
<dbReference type="GO" id="GO:0003677">
    <property type="term" value="F:DNA binding"/>
    <property type="evidence" value="ECO:0007669"/>
    <property type="project" value="UniProtKB-KW"/>
</dbReference>
<dbReference type="InterPro" id="IPR000551">
    <property type="entry name" value="MerR-type_HTH_dom"/>
</dbReference>
<gene>
    <name evidence="5" type="ORF">B1C78_05585</name>
</gene>
<dbReference type="InterPro" id="IPR047057">
    <property type="entry name" value="MerR_fam"/>
</dbReference>
<dbReference type="SUPFAM" id="SSF46955">
    <property type="entry name" value="Putative DNA-binding domain"/>
    <property type="match status" value="1"/>
</dbReference>
<dbReference type="Gene3D" id="1.10.1660.10">
    <property type="match status" value="1"/>
</dbReference>
<evidence type="ECO:0000256" key="3">
    <source>
        <dbReference type="ARBA" id="ARBA00023163"/>
    </source>
</evidence>
<dbReference type="Proteomes" id="UP000189462">
    <property type="component" value="Unassembled WGS sequence"/>
</dbReference>
<dbReference type="GO" id="GO:0003700">
    <property type="term" value="F:DNA-binding transcription factor activity"/>
    <property type="evidence" value="ECO:0007669"/>
    <property type="project" value="InterPro"/>
</dbReference>
<comment type="caution">
    <text evidence="5">The sequence shown here is derived from an EMBL/GenBank/DDBJ whole genome shotgun (WGS) entry which is preliminary data.</text>
</comment>
<dbReference type="PROSITE" id="PS50937">
    <property type="entry name" value="HTH_MERR_2"/>
    <property type="match status" value="1"/>
</dbReference>
<reference evidence="5 6" key="1">
    <citation type="submission" date="2017-02" db="EMBL/GenBank/DDBJ databases">
        <title>Genomic diversity within the haloalkaliphilic genus Thioalkalivibrio.</title>
        <authorList>
            <person name="Ahn A.-C."/>
            <person name="Meier-Kolthoff J."/>
            <person name="Overmars L."/>
            <person name="Richter M."/>
            <person name="Woyke T."/>
            <person name="Sorokin D.Y."/>
            <person name="Muyzer G."/>
        </authorList>
    </citation>
    <scope>NUCLEOTIDE SEQUENCE [LARGE SCALE GENOMIC DNA]</scope>
    <source>
        <strain evidence="5 6">ALJD</strain>
    </source>
</reference>
<dbReference type="PANTHER" id="PTHR30204">
    <property type="entry name" value="REDOX-CYCLING DRUG-SENSING TRANSCRIPTIONAL ACTIVATOR SOXR"/>
    <property type="match status" value="1"/>
</dbReference>
<sequence length="312" mass="33870">MAVPIEPIDDLPTEEGLFPIRTVCSLTGVHPVTLRAWERRYGLIRPKRTPKGHRLYSGEDIELIRHILRLLDQGVSIGQVGQLLDARKAPAPPEPEASGPGDPAWNAYRMRLREAVGILDESAVSQVWEDALSLFSLDTMILQLALPVRDSLRERPASDQAAAAELSFLSRWLRQTLNTRLRQMSPSIVGPTVVVVPLDESPDDLCLLRFALACRREGIGARLLGPGVPLGGLGTLAGKANARAVILYSERTPGHATRLSRFCQSWDRAHGVLCTLGGGLESLPPGLGVKDIVSLGTDPDKAAVALHEHLAR</sequence>
<feature type="domain" description="HTH merR-type" evidence="4">
    <location>
        <begin position="17"/>
        <end position="86"/>
    </location>
</feature>
<dbReference type="CDD" id="cd01104">
    <property type="entry name" value="HTH_MlrA-CarA"/>
    <property type="match status" value="1"/>
</dbReference>
<dbReference type="AlphaFoldDB" id="A0A1V3NLU7"/>
<keyword evidence="6" id="KW-1185">Reference proteome</keyword>
<organism evidence="5 6">
    <name type="scientific">Thioalkalivibrio denitrificans</name>
    <dbReference type="NCBI Taxonomy" id="108003"/>
    <lineage>
        <taxon>Bacteria</taxon>
        <taxon>Pseudomonadati</taxon>
        <taxon>Pseudomonadota</taxon>
        <taxon>Gammaproteobacteria</taxon>
        <taxon>Chromatiales</taxon>
        <taxon>Ectothiorhodospiraceae</taxon>
        <taxon>Thioalkalivibrio</taxon>
    </lineage>
</organism>
<dbReference type="STRING" id="108003.B1C78_05585"/>
<dbReference type="Pfam" id="PF13411">
    <property type="entry name" value="MerR_1"/>
    <property type="match status" value="1"/>
</dbReference>